<evidence type="ECO:0000313" key="1">
    <source>
        <dbReference type="EMBL" id="CAF0995535.1"/>
    </source>
</evidence>
<protein>
    <submittedName>
        <fullName evidence="2">Uncharacterized protein</fullName>
    </submittedName>
</protein>
<dbReference type="Proteomes" id="UP000682733">
    <property type="component" value="Unassembled WGS sequence"/>
</dbReference>
<dbReference type="AlphaFoldDB" id="A0A8S2IM33"/>
<evidence type="ECO:0000313" key="2">
    <source>
        <dbReference type="EMBL" id="CAF3765273.1"/>
    </source>
</evidence>
<dbReference type="GO" id="GO:0006605">
    <property type="term" value="P:protein targeting"/>
    <property type="evidence" value="ECO:0007669"/>
    <property type="project" value="InterPro"/>
</dbReference>
<dbReference type="Proteomes" id="UP000677228">
    <property type="component" value="Unassembled WGS sequence"/>
</dbReference>
<dbReference type="EMBL" id="CAJNOK010006167">
    <property type="protein sequence ID" value="CAF0995535.1"/>
    <property type="molecule type" value="Genomic_DNA"/>
</dbReference>
<dbReference type="PANTHER" id="PTHR30612:SF0">
    <property type="entry name" value="CHLOROPLAST PROTEIN-TRANSPORTING ATPASE"/>
    <property type="match status" value="1"/>
</dbReference>
<name>A0A8S2IM33_9BILA</name>
<accession>A0A8S2IM33</accession>
<gene>
    <name evidence="1" type="ORF">OVA965_LOCUS14291</name>
    <name evidence="2" type="ORF">TMI583_LOCUS14295</name>
</gene>
<comment type="caution">
    <text evidence="2">The sequence shown here is derived from an EMBL/GenBank/DDBJ whole genome shotgun (WGS) entry which is preliminary data.</text>
</comment>
<sequence length="255" mass="30019">DIAQISGDWMKQFCDQNIRIIRSVDQQDDRNLSTILIELLNEYKQDEKLTIISLKNLIAQVSTGEGKSLIIATIMIIKCVLSEKEHFYGKRILDDQYENGRKTILVDEVDSMLLDKENCVLYLAHQPSNLDSLESVYVFIWQMIVLNIYKLTKNRVIIEEFWNKLNENNNIDESGKILLSENIKFENENLNEFFLKSIEYLFDKIINHEKQKIQISNYLKSFVEQHLTIWIQSGIKVFQMEEGRNYIINVNKTLT</sequence>
<reference evidence="2" key="1">
    <citation type="submission" date="2021-02" db="EMBL/GenBank/DDBJ databases">
        <authorList>
            <person name="Nowell W R."/>
        </authorList>
    </citation>
    <scope>NUCLEOTIDE SEQUENCE</scope>
</reference>
<dbReference type="InterPro" id="IPR000185">
    <property type="entry name" value="SecA"/>
</dbReference>
<dbReference type="PANTHER" id="PTHR30612">
    <property type="entry name" value="SECA INNER MEMBRANE COMPONENT OF SEC PROTEIN SECRETION SYSTEM"/>
    <property type="match status" value="1"/>
</dbReference>
<dbReference type="GO" id="GO:0005524">
    <property type="term" value="F:ATP binding"/>
    <property type="evidence" value="ECO:0007669"/>
    <property type="project" value="InterPro"/>
</dbReference>
<organism evidence="2 3">
    <name type="scientific">Didymodactylos carnosus</name>
    <dbReference type="NCBI Taxonomy" id="1234261"/>
    <lineage>
        <taxon>Eukaryota</taxon>
        <taxon>Metazoa</taxon>
        <taxon>Spiralia</taxon>
        <taxon>Gnathifera</taxon>
        <taxon>Rotifera</taxon>
        <taxon>Eurotatoria</taxon>
        <taxon>Bdelloidea</taxon>
        <taxon>Philodinida</taxon>
        <taxon>Philodinidae</taxon>
        <taxon>Didymodactylos</taxon>
    </lineage>
</organism>
<feature type="non-terminal residue" evidence="2">
    <location>
        <position position="1"/>
    </location>
</feature>
<evidence type="ECO:0000313" key="3">
    <source>
        <dbReference type="Proteomes" id="UP000682733"/>
    </source>
</evidence>
<dbReference type="EMBL" id="CAJOBA010006176">
    <property type="protein sequence ID" value="CAF3765273.1"/>
    <property type="molecule type" value="Genomic_DNA"/>
</dbReference>
<dbReference type="GO" id="GO:0006886">
    <property type="term" value="P:intracellular protein transport"/>
    <property type="evidence" value="ECO:0007669"/>
    <property type="project" value="InterPro"/>
</dbReference>
<proteinExistence type="predicted"/>